<dbReference type="RefSeq" id="WP_114591109.1">
    <property type="nucleotide sequence ID" value="NZ_CP031165.1"/>
</dbReference>
<dbReference type="PRINTS" id="PR00813">
    <property type="entry name" value="BCTERIALGSPG"/>
</dbReference>
<keyword evidence="8" id="KW-1185">Reference proteome</keyword>
<dbReference type="Gene3D" id="3.30.700.10">
    <property type="entry name" value="Glycoprotein, Type 4 Pilin"/>
    <property type="match status" value="1"/>
</dbReference>
<organism evidence="7 8">
    <name type="scientific">Euzebya pacifica</name>
    <dbReference type="NCBI Taxonomy" id="1608957"/>
    <lineage>
        <taxon>Bacteria</taxon>
        <taxon>Bacillati</taxon>
        <taxon>Actinomycetota</taxon>
        <taxon>Nitriliruptoria</taxon>
        <taxon>Euzebyales</taxon>
    </lineage>
</organism>
<comment type="subcellular location">
    <subcellularLocation>
        <location evidence="1">Membrane</location>
        <topology evidence="1">Single-pass membrane protein</topology>
    </subcellularLocation>
</comment>
<dbReference type="AlphaFoldDB" id="A0A346XW62"/>
<dbReference type="Proteomes" id="UP000264006">
    <property type="component" value="Chromosome"/>
</dbReference>
<dbReference type="GO" id="GO:0015628">
    <property type="term" value="P:protein secretion by the type II secretion system"/>
    <property type="evidence" value="ECO:0007669"/>
    <property type="project" value="InterPro"/>
</dbReference>
<dbReference type="PROSITE" id="PS00409">
    <property type="entry name" value="PROKAR_NTER_METHYL"/>
    <property type="match status" value="1"/>
</dbReference>
<keyword evidence="5 6" id="KW-0472">Membrane</keyword>
<evidence type="ECO:0000256" key="4">
    <source>
        <dbReference type="ARBA" id="ARBA00022989"/>
    </source>
</evidence>
<evidence type="ECO:0000256" key="5">
    <source>
        <dbReference type="ARBA" id="ARBA00023136"/>
    </source>
</evidence>
<dbReference type="InterPro" id="IPR012902">
    <property type="entry name" value="N_methyl_site"/>
</dbReference>
<dbReference type="InterPro" id="IPR045584">
    <property type="entry name" value="Pilin-like"/>
</dbReference>
<proteinExistence type="predicted"/>
<dbReference type="PANTHER" id="PTHR30093">
    <property type="entry name" value="GENERAL SECRETION PATHWAY PROTEIN G"/>
    <property type="match status" value="1"/>
</dbReference>
<evidence type="ECO:0000256" key="3">
    <source>
        <dbReference type="ARBA" id="ARBA00022692"/>
    </source>
</evidence>
<dbReference type="OrthoDB" id="5123098at2"/>
<reference evidence="7 8" key="1">
    <citation type="submission" date="2018-09" db="EMBL/GenBank/DDBJ databases">
        <title>Complete genome sequence of Euzebya sp. DY32-46 isolated from seawater of Pacific Ocean.</title>
        <authorList>
            <person name="Xu L."/>
            <person name="Wu Y.-H."/>
            <person name="Xu X.-W."/>
        </authorList>
    </citation>
    <scope>NUCLEOTIDE SEQUENCE [LARGE SCALE GENOMIC DNA]</scope>
    <source>
        <strain evidence="7 8">DY32-46</strain>
    </source>
</reference>
<keyword evidence="3 6" id="KW-0812">Transmembrane</keyword>
<keyword evidence="2" id="KW-0488">Methylation</keyword>
<dbReference type="GO" id="GO:0015627">
    <property type="term" value="C:type II protein secretion system complex"/>
    <property type="evidence" value="ECO:0007669"/>
    <property type="project" value="InterPro"/>
</dbReference>
<dbReference type="NCBIfam" id="TIGR02532">
    <property type="entry name" value="IV_pilin_GFxxxE"/>
    <property type="match status" value="1"/>
</dbReference>
<dbReference type="PANTHER" id="PTHR30093:SF44">
    <property type="entry name" value="TYPE II SECRETION SYSTEM CORE PROTEIN G"/>
    <property type="match status" value="1"/>
</dbReference>
<evidence type="ECO:0000313" key="8">
    <source>
        <dbReference type="Proteomes" id="UP000264006"/>
    </source>
</evidence>
<name>A0A346XW62_9ACTN</name>
<dbReference type="KEGG" id="euz:DVS28_a1768"/>
<feature type="transmembrane region" description="Helical" evidence="6">
    <location>
        <begin position="12"/>
        <end position="36"/>
    </location>
</feature>
<keyword evidence="4 6" id="KW-1133">Transmembrane helix</keyword>
<dbReference type="Pfam" id="PF07963">
    <property type="entry name" value="N_methyl"/>
    <property type="match status" value="1"/>
</dbReference>
<evidence type="ECO:0000256" key="1">
    <source>
        <dbReference type="ARBA" id="ARBA00004167"/>
    </source>
</evidence>
<dbReference type="SUPFAM" id="SSF54523">
    <property type="entry name" value="Pili subunits"/>
    <property type="match status" value="1"/>
</dbReference>
<dbReference type="InterPro" id="IPR000983">
    <property type="entry name" value="Bac_GSPG_pilin"/>
</dbReference>
<dbReference type="EMBL" id="CP031165">
    <property type="protein sequence ID" value="AXV06459.1"/>
    <property type="molecule type" value="Genomic_DNA"/>
</dbReference>
<accession>A0A346XW62</accession>
<evidence type="ECO:0000256" key="6">
    <source>
        <dbReference type="SAM" id="Phobius"/>
    </source>
</evidence>
<evidence type="ECO:0000313" key="7">
    <source>
        <dbReference type="EMBL" id="AXV06459.1"/>
    </source>
</evidence>
<sequence length="148" mass="15509">MFDRLRKDEEGFTLIELLVVVIIIGILAAIAIPTFLNQREGAWRSTVESDMRNLATNLETYYSQYDEYGTVSAGGAVTDTTVAITGATAAAETYTKSDGTALVVVTPSTTAAAGAGATFCVVGTHENLAGETFYYDSNGGGLTTTACN</sequence>
<dbReference type="GO" id="GO:0016020">
    <property type="term" value="C:membrane"/>
    <property type="evidence" value="ECO:0007669"/>
    <property type="project" value="UniProtKB-SubCell"/>
</dbReference>
<gene>
    <name evidence="7" type="ORF">DVS28_a1768</name>
</gene>
<evidence type="ECO:0000256" key="2">
    <source>
        <dbReference type="ARBA" id="ARBA00022481"/>
    </source>
</evidence>
<protein>
    <submittedName>
        <fullName evidence="7">Type IV pilin PilA</fullName>
    </submittedName>
</protein>